<proteinExistence type="predicted"/>
<accession>A0A7U2F5W3</accession>
<organism evidence="2 3">
    <name type="scientific">Phaeosphaeria nodorum (strain SN15 / ATCC MYA-4574 / FGSC 10173)</name>
    <name type="common">Glume blotch fungus</name>
    <name type="synonym">Parastagonospora nodorum</name>
    <dbReference type="NCBI Taxonomy" id="321614"/>
    <lineage>
        <taxon>Eukaryota</taxon>
        <taxon>Fungi</taxon>
        <taxon>Dikarya</taxon>
        <taxon>Ascomycota</taxon>
        <taxon>Pezizomycotina</taxon>
        <taxon>Dothideomycetes</taxon>
        <taxon>Pleosporomycetidae</taxon>
        <taxon>Pleosporales</taxon>
        <taxon>Pleosporineae</taxon>
        <taxon>Phaeosphaeriaceae</taxon>
        <taxon>Parastagonospora</taxon>
    </lineage>
</organism>
<sequence>ATLRNMNAFGHVWFPFIFPASSVIQRWHDEYSHFRSTRFSKLLHSDGIEAFERFYTRLGRLFCTQRAILLHLMVNDDEKQKKKDYEDWPHGHMTDITTKK</sequence>
<reference evidence="3" key="1">
    <citation type="journal article" date="2021" name="BMC Genomics">
        <title>Chromosome-level genome assembly and manually-curated proteome of model necrotroph Parastagonospora nodorum Sn15 reveals a genome-wide trove of candidate effector homologs, and redundancy of virulence-related functions within an accessory chromosome.</title>
        <authorList>
            <person name="Bertazzoni S."/>
            <person name="Jones D.A.B."/>
            <person name="Phan H.T."/>
            <person name="Tan K.-C."/>
            <person name="Hane J.K."/>
        </authorList>
    </citation>
    <scope>NUCLEOTIDE SEQUENCE [LARGE SCALE GENOMIC DNA]</scope>
    <source>
        <strain evidence="3">SN15 / ATCC MYA-4574 / FGSC 10173)</strain>
    </source>
</reference>
<protein>
    <submittedName>
        <fullName evidence="2">Uncharacterized protein</fullName>
    </submittedName>
</protein>
<dbReference type="AlphaFoldDB" id="A0A7U2F5W3"/>
<keyword evidence="3" id="KW-1185">Reference proteome</keyword>
<name>A0A7U2F5W3_PHANO</name>
<evidence type="ECO:0000256" key="1">
    <source>
        <dbReference type="SAM" id="MobiDB-lite"/>
    </source>
</evidence>
<dbReference type="Proteomes" id="UP000663193">
    <property type="component" value="Chromosome 9"/>
</dbReference>
<gene>
    <name evidence="2" type="ORF">JI435_413250</name>
</gene>
<dbReference type="VEuPathDB" id="FungiDB:JI435_413250"/>
<feature type="non-terminal residue" evidence="2">
    <location>
        <position position="1"/>
    </location>
</feature>
<evidence type="ECO:0000313" key="2">
    <source>
        <dbReference type="EMBL" id="QRC99324.1"/>
    </source>
</evidence>
<dbReference type="EMBL" id="CP069031">
    <property type="protein sequence ID" value="QRC99324.1"/>
    <property type="molecule type" value="Genomic_DNA"/>
</dbReference>
<feature type="region of interest" description="Disordered" evidence="1">
    <location>
        <begin position="78"/>
        <end position="100"/>
    </location>
</feature>
<evidence type="ECO:0000313" key="3">
    <source>
        <dbReference type="Proteomes" id="UP000663193"/>
    </source>
</evidence>